<dbReference type="SUPFAM" id="SSF63748">
    <property type="entry name" value="Tudor/PWWP/MBT"/>
    <property type="match status" value="7"/>
</dbReference>
<dbReference type="Gene3D" id="2.40.50.90">
    <property type="match status" value="1"/>
</dbReference>
<evidence type="ECO:0000259" key="2">
    <source>
        <dbReference type="PROSITE" id="PS50304"/>
    </source>
</evidence>
<feature type="compositionally biased region" description="Basic and acidic residues" evidence="1">
    <location>
        <begin position="565"/>
        <end position="580"/>
    </location>
</feature>
<dbReference type="VEuPathDB" id="VectorBase:MDOMA2_013151"/>
<feature type="domain" description="Tudor" evidence="2">
    <location>
        <begin position="1428"/>
        <end position="1487"/>
    </location>
</feature>
<feature type="compositionally biased region" description="Basic residues" evidence="1">
    <location>
        <begin position="514"/>
        <end position="526"/>
    </location>
</feature>
<dbReference type="EMBL" id="KA645934">
    <property type="protein sequence ID" value="AFP60563.1"/>
    <property type="molecule type" value="mRNA"/>
</dbReference>
<dbReference type="VEuPathDB" id="VectorBase:MDOA011527"/>
<feature type="region of interest" description="Disordered" evidence="1">
    <location>
        <begin position="1561"/>
        <end position="1596"/>
    </location>
</feature>
<protein>
    <submittedName>
        <fullName evidence="3">Tudor domain protein</fullName>
    </submittedName>
</protein>
<dbReference type="PROSITE" id="PS50304">
    <property type="entry name" value="TUDOR"/>
    <property type="match status" value="7"/>
</dbReference>
<accession>T1PB62</accession>
<feature type="region of interest" description="Disordered" evidence="1">
    <location>
        <begin position="558"/>
        <end position="589"/>
    </location>
</feature>
<dbReference type="FunFam" id="2.30.30.140:FF:000018">
    <property type="entry name" value="Serine/threonine-protein kinase 31"/>
    <property type="match status" value="1"/>
</dbReference>
<feature type="domain" description="Tudor" evidence="2">
    <location>
        <begin position="307"/>
        <end position="366"/>
    </location>
</feature>
<dbReference type="InterPro" id="IPR035437">
    <property type="entry name" value="SNase_OB-fold_sf"/>
</dbReference>
<dbReference type="GO" id="GO:0005737">
    <property type="term" value="C:cytoplasm"/>
    <property type="evidence" value="ECO:0007669"/>
    <property type="project" value="UniProtKB-ARBA"/>
</dbReference>
<sequence>MKEIQQFYSKLPLQQLQLRVGSHVMARQRKDNIIYRARILACNQMLRKYKVHFVDFGNMYTVTSEDIWPVEKKFADFPIMAYLCGFDGIVSNYDHLYIIDRMDKYLPQGVTLQCEYIEKNSQNDLYFVNVMVNKVSLKETLKNEKLITEICPELRLDLLAGQQVRAKISSIKDMLNFKIQLPFYGCDNIKHIEVLCSYDDVRYVKSNQDVAKKFKQFYVGKSCVLNVKDVNDNKVVLLRPLLPLLKEDIPWYICTAPILLDTFKIRVGYVSTPYRVYGQIIATEMEMAQLLDDMYNHYENQGTLLQSFEPEKVCAAKGSDGNWYRGRIINNKSAEGPVEVLYIDYGNTELVEKKDLKQLDEKFYLNKDAYGVEINLPLKTLSAEMQQKQKGKKSGNNNNQAGGSNESDIAVINKLTSLTLDQEITVKCLEVKNNHLIAELIMADGRNMIDMLKEQKLIKSRDVDYMRKVLEKEKPNQLEYIECVDLTIEDEEEETPASAAAAAIVAAVGGDKNKKAKTASPKKKKNKEAGPTEKEIKPVEIKVEETKVAVDKKAATVAEQPAKTQETKKPIEKPTKELEKPTATTVPVTVPAPAPVKEAIPEPEKAITPEPVVNPFADWEHAILAHCNNPAQFFIHPMDKVKDLQKLQENLQIVASSLPPLMRVINGAYCISMYSVDKQWYRAKILDAELMVLQFIDFGNTDCVTDNTDLKEMLVFPDVEPLCIPCALPIRPNGTLDWLDAANAIFNESYTKVLDYEFITHGGENKKSYVNLYIEGVNVTEKLIEDGYAKPLELVESGLYCYISHVNGISDFYIQYEKDSKGLELIEIYLADNEKLKKLEKFEKNKIVAALFPDDEMWYRAKLVRQVPDGYEVLFIDYGNTSISPECREISQDIAELPPLSKKCALEVPENCKAWSDAAEQKFMEIAATGETIFSVELREPAKDHAIVHLLIDGQNINNELQELCEKKPLPETAADLMNTSFNSSSLQTSICETECHNAFVSHVNSPCDFYVQFTRDTAQLEEMTQVLNSTHMETLENPAKLQLCAAVYPEDKALYRTRILEIMPEKQYRVLFIDFGNEAVTSELKTLPQDLLNIKSLSSHCQLQNYAKFLQFGSIATEIFNNLINQWEGQVRVGILSEAEGSVPAVVKVLALNGTDNLCDLLNKQLGLDHNTQTMTQEAVMTEEELLKATKTCLISHAISPAQFYIQLKSNSGKMEQLAKSLASHKVKADMAELKQGELGMVCVAFAPEDDRYYRGRIEKILADDKGGYEVFLLDFGNTIVTTEIREMSEELRAIPSMALRCQLNKIPTNVSDSVLEERFATLIESHFGDYYDIEEDIVDDENTRIHTVKLQVNYKDLAEELQKAVESDAAGIEEAFSPLPELHDCSIIHVNSPQSFYVQLSKDVSALEKVTDVLLDAESEFAEFTDIQVGALCAAEFPEDGAYYRAEIVAVLEENKCEVHYIDFGNNSITDKLRKLPEDLLKMERYSKHCSLDSTCPQTAEVQQQFAQFVDVRFSETFQLEFLKSSDSLNIVRLFYQEKNVIQELQNVIMNGGGGSGTDASSGLGTMSNGFADTIDQESKKQSNGGDIEPEPQQ</sequence>
<dbReference type="PANTHER" id="PTHR22948">
    <property type="entry name" value="TUDOR DOMAIN CONTAINING PROTEIN"/>
    <property type="match status" value="1"/>
</dbReference>
<dbReference type="Gene3D" id="2.30.30.140">
    <property type="match status" value="7"/>
</dbReference>
<proteinExistence type="evidence at transcript level"/>
<dbReference type="Gene3D" id="2.40.50.790">
    <property type="match status" value="1"/>
</dbReference>
<organism evidence="3">
    <name type="scientific">Musca domestica</name>
    <name type="common">House fly</name>
    <dbReference type="NCBI Taxonomy" id="7370"/>
    <lineage>
        <taxon>Eukaryota</taxon>
        <taxon>Metazoa</taxon>
        <taxon>Ecdysozoa</taxon>
        <taxon>Arthropoda</taxon>
        <taxon>Hexapoda</taxon>
        <taxon>Insecta</taxon>
        <taxon>Pterygota</taxon>
        <taxon>Neoptera</taxon>
        <taxon>Endopterygota</taxon>
        <taxon>Diptera</taxon>
        <taxon>Brachycera</taxon>
        <taxon>Muscomorpha</taxon>
        <taxon>Muscoidea</taxon>
        <taxon>Muscidae</taxon>
        <taxon>Musca</taxon>
    </lineage>
</organism>
<dbReference type="InterPro" id="IPR050621">
    <property type="entry name" value="Tudor_domain_containing"/>
</dbReference>
<dbReference type="PANTHER" id="PTHR22948:SF29">
    <property type="entry name" value="FI02030P-RELATED"/>
    <property type="match status" value="1"/>
</dbReference>
<reference evidence="3" key="1">
    <citation type="submission" date="2012-08" db="EMBL/GenBank/DDBJ databases">
        <title>Transcriptome of adult Musca domestica launches a platform for comparative house fly gene expression and characterization of differential gene expression among resistant and susceptible house flies.</title>
        <authorList>
            <person name="Liu N."/>
            <person name="Zhang L."/>
            <person name="Li M."/>
            <person name="Reid W."/>
        </authorList>
    </citation>
    <scope>NUCLEOTIDE SEQUENCE</scope>
    <source>
        <strain evidence="3">ALHF</strain>
        <tissue evidence="3">Whole body</tissue>
    </source>
</reference>
<feature type="domain" description="Tudor" evidence="2">
    <location>
        <begin position="841"/>
        <end position="899"/>
    </location>
</feature>
<dbReference type="InterPro" id="IPR002999">
    <property type="entry name" value="Tudor"/>
</dbReference>
<evidence type="ECO:0000256" key="1">
    <source>
        <dbReference type="SAM" id="MobiDB-lite"/>
    </source>
</evidence>
<feature type="domain" description="Tudor" evidence="2">
    <location>
        <begin position="17"/>
        <end position="77"/>
    </location>
</feature>
<evidence type="ECO:0000313" key="3">
    <source>
        <dbReference type="EMBL" id="AFP60563.1"/>
    </source>
</evidence>
<feature type="compositionally biased region" description="Low complexity" evidence="1">
    <location>
        <begin position="394"/>
        <end position="405"/>
    </location>
</feature>
<dbReference type="Pfam" id="PF00567">
    <property type="entry name" value="TUDOR"/>
    <property type="match status" value="7"/>
</dbReference>
<feature type="region of interest" description="Disordered" evidence="1">
    <location>
        <begin position="385"/>
        <end position="405"/>
    </location>
</feature>
<feature type="domain" description="Tudor" evidence="2">
    <location>
        <begin position="663"/>
        <end position="719"/>
    </location>
</feature>
<feature type="region of interest" description="Disordered" evidence="1">
    <location>
        <begin position="510"/>
        <end position="533"/>
    </location>
</feature>
<feature type="domain" description="Tudor" evidence="2">
    <location>
        <begin position="1038"/>
        <end position="1097"/>
    </location>
</feature>
<dbReference type="SMART" id="SM00333">
    <property type="entry name" value="TUDOR"/>
    <property type="match status" value="7"/>
</dbReference>
<name>T1PB62_MUSDO</name>
<feature type="domain" description="Tudor" evidence="2">
    <location>
        <begin position="1237"/>
        <end position="1298"/>
    </location>
</feature>